<dbReference type="GO" id="GO:0005634">
    <property type="term" value="C:nucleus"/>
    <property type="evidence" value="ECO:0007669"/>
    <property type="project" value="UniProtKB-SubCell"/>
</dbReference>
<dbReference type="GO" id="GO:0003677">
    <property type="term" value="F:DNA binding"/>
    <property type="evidence" value="ECO:0007669"/>
    <property type="project" value="UniProtKB-KW"/>
</dbReference>
<protein>
    <recommendedName>
        <fullName evidence="7">CUT domain-containing protein</fullName>
    </recommendedName>
</protein>
<reference evidence="8" key="1">
    <citation type="submission" date="2021-01" db="EMBL/GenBank/DDBJ databases">
        <title>Adiantum capillus-veneris genome.</title>
        <authorList>
            <person name="Fang Y."/>
            <person name="Liao Q."/>
        </authorList>
    </citation>
    <scope>NUCLEOTIDE SEQUENCE</scope>
    <source>
        <strain evidence="8">H3</strain>
        <tissue evidence="8">Leaf</tissue>
    </source>
</reference>
<comment type="caution">
    <text evidence="8">The sequence shown here is derived from an EMBL/GenBank/DDBJ whole genome shotgun (WGS) entry which is preliminary data.</text>
</comment>
<keyword evidence="9" id="KW-1185">Reference proteome</keyword>
<evidence type="ECO:0000313" key="9">
    <source>
        <dbReference type="Proteomes" id="UP000886520"/>
    </source>
</evidence>
<keyword evidence="2" id="KW-0805">Transcription regulation</keyword>
<evidence type="ECO:0000313" key="8">
    <source>
        <dbReference type="EMBL" id="KAI5075679.1"/>
    </source>
</evidence>
<accession>A0A9D4UX74</accession>
<dbReference type="Proteomes" id="UP000886520">
    <property type="component" value="Chromosome 9"/>
</dbReference>
<dbReference type="OrthoDB" id="1999876at2759"/>
<evidence type="ECO:0000256" key="1">
    <source>
        <dbReference type="ARBA" id="ARBA00004123"/>
    </source>
</evidence>
<dbReference type="AlphaFoldDB" id="A0A9D4UX74"/>
<dbReference type="PROSITE" id="PS51042">
    <property type="entry name" value="CUT"/>
    <property type="match status" value="1"/>
</dbReference>
<name>A0A9D4UX74_ADICA</name>
<dbReference type="InterPro" id="IPR003350">
    <property type="entry name" value="CUT_dom"/>
</dbReference>
<keyword evidence="4" id="KW-0371">Homeobox</keyword>
<proteinExistence type="predicted"/>
<evidence type="ECO:0000256" key="5">
    <source>
        <dbReference type="ARBA" id="ARBA00023163"/>
    </source>
</evidence>
<keyword evidence="6" id="KW-0539">Nucleus</keyword>
<feature type="domain" description="CUT" evidence="7">
    <location>
        <begin position="1"/>
        <end position="49"/>
    </location>
</feature>
<evidence type="ECO:0000256" key="4">
    <source>
        <dbReference type="ARBA" id="ARBA00023155"/>
    </source>
</evidence>
<keyword evidence="5" id="KW-0804">Transcription</keyword>
<organism evidence="8 9">
    <name type="scientific">Adiantum capillus-veneris</name>
    <name type="common">Maidenhair fern</name>
    <dbReference type="NCBI Taxonomy" id="13818"/>
    <lineage>
        <taxon>Eukaryota</taxon>
        <taxon>Viridiplantae</taxon>
        <taxon>Streptophyta</taxon>
        <taxon>Embryophyta</taxon>
        <taxon>Tracheophyta</taxon>
        <taxon>Polypodiopsida</taxon>
        <taxon>Polypodiidae</taxon>
        <taxon>Polypodiales</taxon>
        <taxon>Pteridineae</taxon>
        <taxon>Pteridaceae</taxon>
        <taxon>Vittarioideae</taxon>
        <taxon>Adiantum</taxon>
    </lineage>
</organism>
<evidence type="ECO:0000256" key="6">
    <source>
        <dbReference type="ARBA" id="ARBA00023242"/>
    </source>
</evidence>
<sequence>MTEEDVTDLLYEFQHWESEEEEGNDLLIRFRNWVTEEEEKQEYDRIFLREYFPQLPRDVQKCIRIKVVILFRCIHLVGIYDLPVSWSFVNIRQLRRYLELRRKYALSRQATGKPT</sequence>
<keyword evidence="3" id="KW-0238">DNA-binding</keyword>
<gene>
    <name evidence="8" type="ORF">GOP47_0009755</name>
</gene>
<comment type="subcellular location">
    <subcellularLocation>
        <location evidence="1">Nucleus</location>
    </subcellularLocation>
</comment>
<dbReference type="EMBL" id="JABFUD020000009">
    <property type="protein sequence ID" value="KAI5075679.1"/>
    <property type="molecule type" value="Genomic_DNA"/>
</dbReference>
<evidence type="ECO:0000259" key="7">
    <source>
        <dbReference type="PROSITE" id="PS51042"/>
    </source>
</evidence>
<evidence type="ECO:0000256" key="3">
    <source>
        <dbReference type="ARBA" id="ARBA00023125"/>
    </source>
</evidence>
<evidence type="ECO:0000256" key="2">
    <source>
        <dbReference type="ARBA" id="ARBA00023015"/>
    </source>
</evidence>